<evidence type="ECO:0000256" key="1">
    <source>
        <dbReference type="SAM" id="MobiDB-lite"/>
    </source>
</evidence>
<feature type="compositionally biased region" description="Polar residues" evidence="1">
    <location>
        <begin position="94"/>
        <end position="103"/>
    </location>
</feature>
<dbReference type="Proteomes" id="UP001341840">
    <property type="component" value="Unassembled WGS sequence"/>
</dbReference>
<evidence type="ECO:0000313" key="3">
    <source>
        <dbReference type="EMBL" id="MED6115200.1"/>
    </source>
</evidence>
<comment type="caution">
    <text evidence="3">The sequence shown here is derived from an EMBL/GenBank/DDBJ whole genome shotgun (WGS) entry which is preliminary data.</text>
</comment>
<gene>
    <name evidence="3" type="ORF">PIB30_087988</name>
</gene>
<feature type="signal peptide" evidence="2">
    <location>
        <begin position="1"/>
        <end position="19"/>
    </location>
</feature>
<proteinExistence type="predicted"/>
<sequence length="125" mass="14456">MRTILLLTFYYLIRSGALAGGESETPKGFLTSARMHKCQYVDSTRQANHGKAFGNNKQQNEGEEDQPMPQFEGGNEKDHDQGQHQHFEHQFQQPETGFQQSYWEQQQQGFHLINEQLAGMQLQQQ</sequence>
<keyword evidence="4" id="KW-1185">Reference proteome</keyword>
<feature type="region of interest" description="Disordered" evidence="1">
    <location>
        <begin position="42"/>
        <end position="103"/>
    </location>
</feature>
<reference evidence="3 4" key="1">
    <citation type="journal article" date="2023" name="Plants (Basel)">
        <title>Bridging the Gap: Combining Genomics and Transcriptomics Approaches to Understand Stylosanthes scabra, an Orphan Legume from the Brazilian Caatinga.</title>
        <authorList>
            <person name="Ferreira-Neto J.R.C."/>
            <person name="da Silva M.D."/>
            <person name="Binneck E."/>
            <person name="de Melo N.F."/>
            <person name="da Silva R.H."/>
            <person name="de Melo A.L.T.M."/>
            <person name="Pandolfi V."/>
            <person name="Bustamante F.O."/>
            <person name="Brasileiro-Vidal A.C."/>
            <person name="Benko-Iseppon A.M."/>
        </authorList>
    </citation>
    <scope>NUCLEOTIDE SEQUENCE [LARGE SCALE GENOMIC DNA]</scope>
    <source>
        <tissue evidence="3">Leaves</tissue>
    </source>
</reference>
<accession>A0ABU6QUZ6</accession>
<name>A0ABU6QUZ6_9FABA</name>
<feature type="compositionally biased region" description="Basic and acidic residues" evidence="1">
    <location>
        <begin position="74"/>
        <end position="89"/>
    </location>
</feature>
<feature type="chain" id="PRO_5046630410" evidence="2">
    <location>
        <begin position="20"/>
        <end position="125"/>
    </location>
</feature>
<organism evidence="3 4">
    <name type="scientific">Stylosanthes scabra</name>
    <dbReference type="NCBI Taxonomy" id="79078"/>
    <lineage>
        <taxon>Eukaryota</taxon>
        <taxon>Viridiplantae</taxon>
        <taxon>Streptophyta</taxon>
        <taxon>Embryophyta</taxon>
        <taxon>Tracheophyta</taxon>
        <taxon>Spermatophyta</taxon>
        <taxon>Magnoliopsida</taxon>
        <taxon>eudicotyledons</taxon>
        <taxon>Gunneridae</taxon>
        <taxon>Pentapetalae</taxon>
        <taxon>rosids</taxon>
        <taxon>fabids</taxon>
        <taxon>Fabales</taxon>
        <taxon>Fabaceae</taxon>
        <taxon>Papilionoideae</taxon>
        <taxon>50 kb inversion clade</taxon>
        <taxon>dalbergioids sensu lato</taxon>
        <taxon>Dalbergieae</taxon>
        <taxon>Pterocarpus clade</taxon>
        <taxon>Stylosanthes</taxon>
    </lineage>
</organism>
<dbReference type="EMBL" id="JASCZI010001576">
    <property type="protein sequence ID" value="MED6115200.1"/>
    <property type="molecule type" value="Genomic_DNA"/>
</dbReference>
<evidence type="ECO:0000256" key="2">
    <source>
        <dbReference type="SAM" id="SignalP"/>
    </source>
</evidence>
<evidence type="ECO:0000313" key="4">
    <source>
        <dbReference type="Proteomes" id="UP001341840"/>
    </source>
</evidence>
<keyword evidence="2" id="KW-0732">Signal</keyword>
<protein>
    <submittedName>
        <fullName evidence="3">Uncharacterized protein</fullName>
    </submittedName>
</protein>